<dbReference type="PROSITE" id="PS51257">
    <property type="entry name" value="PROKAR_LIPOPROTEIN"/>
    <property type="match status" value="1"/>
</dbReference>
<evidence type="ECO:0000313" key="2">
    <source>
        <dbReference type="Proteomes" id="UP000230407"/>
    </source>
</evidence>
<dbReference type="Proteomes" id="UP000230407">
    <property type="component" value="Unassembled WGS sequence"/>
</dbReference>
<evidence type="ECO:0000313" key="1">
    <source>
        <dbReference type="EMBL" id="PJE98564.1"/>
    </source>
</evidence>
<accession>A0A2M8M2Y6</accession>
<name>A0A2M8M2Y6_9ACTN</name>
<dbReference type="RefSeq" id="WP_100201402.1">
    <property type="nucleotide sequence ID" value="NZ_PGGW01000019.1"/>
</dbReference>
<sequence>MRWRSRTVSWVAALSAGLLVLLTGCGGPAGRDAPHAPLQALLDRQAEAVLAGDRAAYLATVDPLADRYRAAQRTVFGNLARLPLSQWSYRVTAVGDDAFPLPGRGGGARRIAVRAELSYRVEGYDTAPVRAEENLTLTERQDRWYVSSERDGTEQLWEQGRMTVVRGERSLVLGVGRPGEGLRALAADADRAVPAVAARWPRDWSRRVLVEAPASVEGMAALLGGDPDSYRGIAAVTTGEAGGPGRDAKPAERIVVNPRAYGVLGERGRRIVMTHETTHVATRRYTTAATPMWLSEGFADWVAYHGTGRPPTLVAPRLTEAARRGELPEELPADEDFGFAGDGGRLARAYEGGWLACRMVAERWGEGKLTELYLRTGRNGPPGDGDGGEARKRAVDAALREVLGTDLAGFTAHWRDHVRRELGG</sequence>
<comment type="caution">
    <text evidence="1">The sequence shown here is derived from an EMBL/GenBank/DDBJ whole genome shotgun (WGS) entry which is preliminary data.</text>
</comment>
<reference evidence="1 2" key="1">
    <citation type="submission" date="2017-11" db="EMBL/GenBank/DDBJ databases">
        <title>Streptomyces carmine sp. nov., a novel actinomycete isolated from Sophora alopecuroides in Xinjiang, China.</title>
        <authorList>
            <person name="Wang Y."/>
            <person name="Luo X."/>
            <person name="Wan C."/>
            <person name="Zhang L."/>
        </authorList>
    </citation>
    <scope>NUCLEOTIDE SEQUENCE [LARGE SCALE GENOMIC DNA]</scope>
    <source>
        <strain evidence="1 2">TRM SA0054</strain>
    </source>
</reference>
<dbReference type="EMBL" id="PGGW01000019">
    <property type="protein sequence ID" value="PJE98564.1"/>
    <property type="molecule type" value="Genomic_DNA"/>
</dbReference>
<proteinExistence type="predicted"/>
<organism evidence="1 2">
    <name type="scientific">Streptomyces carminius</name>
    <dbReference type="NCBI Taxonomy" id="2665496"/>
    <lineage>
        <taxon>Bacteria</taxon>
        <taxon>Bacillati</taxon>
        <taxon>Actinomycetota</taxon>
        <taxon>Actinomycetes</taxon>
        <taxon>Kitasatosporales</taxon>
        <taxon>Streptomycetaceae</taxon>
        <taxon>Streptomyces</taxon>
    </lineage>
</organism>
<protein>
    <recommendedName>
        <fullName evidence="3">Lipoprotein</fullName>
    </recommendedName>
</protein>
<dbReference type="AlphaFoldDB" id="A0A2M8M2Y6"/>
<keyword evidence="2" id="KW-1185">Reference proteome</keyword>
<gene>
    <name evidence="1" type="ORF">CUT44_07705</name>
</gene>
<evidence type="ECO:0008006" key="3">
    <source>
        <dbReference type="Google" id="ProtNLM"/>
    </source>
</evidence>